<dbReference type="AlphaFoldDB" id="F5S583"/>
<gene>
    <name evidence="1" type="ORF">HMPREF0476_0366</name>
</gene>
<protein>
    <submittedName>
        <fullName evidence="1">Uncharacterized protein</fullName>
    </submittedName>
</protein>
<dbReference type="EMBL" id="AFHS01000010">
    <property type="protein sequence ID" value="EGK11508.1"/>
    <property type="molecule type" value="Genomic_DNA"/>
</dbReference>
<dbReference type="HOGENOM" id="CLU_3200890_0_0_4"/>
<accession>F5S583</accession>
<organism evidence="1 2">
    <name type="scientific">Kingella kingae ATCC 23330</name>
    <dbReference type="NCBI Taxonomy" id="887327"/>
    <lineage>
        <taxon>Bacteria</taxon>
        <taxon>Pseudomonadati</taxon>
        <taxon>Pseudomonadota</taxon>
        <taxon>Betaproteobacteria</taxon>
        <taxon>Neisseriales</taxon>
        <taxon>Neisseriaceae</taxon>
        <taxon>Kingella</taxon>
    </lineage>
</organism>
<comment type="caution">
    <text evidence="1">The sequence shown here is derived from an EMBL/GenBank/DDBJ whole genome shotgun (WGS) entry which is preliminary data.</text>
</comment>
<reference evidence="1 2" key="1">
    <citation type="submission" date="2011-04" db="EMBL/GenBank/DDBJ databases">
        <authorList>
            <person name="Muzny D."/>
            <person name="Qin X."/>
            <person name="Deng J."/>
            <person name="Jiang H."/>
            <person name="Liu Y."/>
            <person name="Qu J."/>
            <person name="Song X.-Z."/>
            <person name="Zhang L."/>
            <person name="Thornton R."/>
            <person name="Coyle M."/>
            <person name="Francisco L."/>
            <person name="Jackson L."/>
            <person name="Javaid M."/>
            <person name="Korchina V."/>
            <person name="Kovar C."/>
            <person name="Mata R."/>
            <person name="Mathew T."/>
            <person name="Ngo R."/>
            <person name="Nguyen L."/>
            <person name="Nguyen N."/>
            <person name="Okwuonu G."/>
            <person name="Ongeri F."/>
            <person name="Pham C."/>
            <person name="Simmons D."/>
            <person name="Wilczek-Boney K."/>
            <person name="Hale W."/>
            <person name="Jakkamsetti A."/>
            <person name="Pham P."/>
            <person name="Ruth R."/>
            <person name="San Lucas F."/>
            <person name="Warren J."/>
            <person name="Zhang J."/>
            <person name="Zhao Z."/>
            <person name="Zhou C."/>
            <person name="Zhu D."/>
            <person name="Lee S."/>
            <person name="Bess C."/>
            <person name="Blankenburg K."/>
            <person name="Forbes L."/>
            <person name="Fu Q."/>
            <person name="Gubbala S."/>
            <person name="Hirani K."/>
            <person name="Jayaseelan J.C."/>
            <person name="Lara F."/>
            <person name="Munidasa M."/>
            <person name="Palculict T."/>
            <person name="Patil S."/>
            <person name="Pu L.-L."/>
            <person name="Saada N."/>
            <person name="Tang L."/>
            <person name="Weissenberger G."/>
            <person name="Zhu Y."/>
            <person name="Hemphill L."/>
            <person name="Shang Y."/>
            <person name="Youmans B."/>
            <person name="Ayvaz T."/>
            <person name="Ross M."/>
            <person name="Santibanez J."/>
            <person name="Aqrawi P."/>
            <person name="Gross S."/>
            <person name="Joshi V."/>
            <person name="Fowler G."/>
            <person name="Nazareth L."/>
            <person name="Reid J."/>
            <person name="Worley K."/>
            <person name="Petrosino J."/>
            <person name="Highlander S."/>
            <person name="Gibbs R."/>
        </authorList>
    </citation>
    <scope>NUCLEOTIDE SEQUENCE [LARGE SCALE GENOMIC DNA]</scope>
    <source>
        <strain evidence="1 2">ATCC 23330</strain>
    </source>
</reference>
<proteinExistence type="predicted"/>
<name>F5S583_KINKI</name>
<evidence type="ECO:0000313" key="2">
    <source>
        <dbReference type="Proteomes" id="UP000004207"/>
    </source>
</evidence>
<dbReference type="Proteomes" id="UP000004207">
    <property type="component" value="Unassembled WGS sequence"/>
</dbReference>
<evidence type="ECO:0000313" key="1">
    <source>
        <dbReference type="EMBL" id="EGK11508.1"/>
    </source>
</evidence>
<sequence length="45" mass="5202">MIFNCRLLLANINPNKLFDSSGSLFYFALKFITLALNIKKTKNKH</sequence>
<keyword evidence="2" id="KW-1185">Reference proteome</keyword>